<sequence>MHEIHHQQELMTHLDAKTSLSSIAVQGLDLTNLSEAIKRVEVDGALFMGCVISDELLCHLHRSGALVFPELPDLPFKPYRPTLYTPEELFAEFDPKEPCTYCRTPDARIYRHWHNSGRDQPDNILTTLSRRLHDHAISDGIDDFLKSVAKDRLVVAIMGGHSMERSEEAYLEIARLARNMTREGLLLASGGGPGAMEATHLGAWFADREEADLDDAVAHLAQAGSYRDYDWLARAFEVKAKYPAPGENHVSLGIPTWLYGHEPPNPFATHIAKYFANSVREDGLVTIAKGGIVFAPGSAGTIQE</sequence>
<evidence type="ECO:0000313" key="1">
    <source>
        <dbReference type="EMBL" id="NNF05532.1"/>
    </source>
</evidence>
<dbReference type="SUPFAM" id="SSF102405">
    <property type="entry name" value="MCP/YpsA-like"/>
    <property type="match status" value="1"/>
</dbReference>
<dbReference type="PANTHER" id="PTHR43393:SF3">
    <property type="entry name" value="LYSINE DECARBOXYLASE-LIKE PROTEIN"/>
    <property type="match status" value="1"/>
</dbReference>
<dbReference type="GO" id="GO:0005829">
    <property type="term" value="C:cytosol"/>
    <property type="evidence" value="ECO:0007669"/>
    <property type="project" value="TreeGrafter"/>
</dbReference>
<dbReference type="PANTHER" id="PTHR43393">
    <property type="entry name" value="CYTOKININ RIBOSIDE 5'-MONOPHOSPHATE PHOSPHORIBOHYDROLASE"/>
    <property type="match status" value="1"/>
</dbReference>
<dbReference type="Proteomes" id="UP000547674">
    <property type="component" value="Unassembled WGS sequence"/>
</dbReference>
<evidence type="ECO:0008006" key="3">
    <source>
        <dbReference type="Google" id="ProtNLM"/>
    </source>
</evidence>
<feature type="non-terminal residue" evidence="1">
    <location>
        <position position="304"/>
    </location>
</feature>
<organism evidence="1 2">
    <name type="scientific">Eiseniibacteriota bacterium</name>
    <dbReference type="NCBI Taxonomy" id="2212470"/>
    <lineage>
        <taxon>Bacteria</taxon>
        <taxon>Candidatus Eiseniibacteriota</taxon>
    </lineage>
</organism>
<comment type="caution">
    <text evidence="1">The sequence shown here is derived from an EMBL/GenBank/DDBJ whole genome shotgun (WGS) entry which is preliminary data.</text>
</comment>
<name>A0A7Y2E701_UNCEI</name>
<accession>A0A7Y2E701</accession>
<evidence type="ECO:0000313" key="2">
    <source>
        <dbReference type="Proteomes" id="UP000547674"/>
    </source>
</evidence>
<gene>
    <name evidence="1" type="ORF">HKN21_02110</name>
</gene>
<dbReference type="Gene3D" id="3.40.50.450">
    <property type="match status" value="1"/>
</dbReference>
<dbReference type="InterPro" id="IPR052341">
    <property type="entry name" value="LOG_family_nucleotidases"/>
</dbReference>
<dbReference type="EMBL" id="JABDJR010000071">
    <property type="protein sequence ID" value="NNF05532.1"/>
    <property type="molecule type" value="Genomic_DNA"/>
</dbReference>
<protein>
    <recommendedName>
        <fullName evidence="3">Rossmann fold nucleotide-binding protein</fullName>
    </recommendedName>
</protein>
<reference evidence="1 2" key="1">
    <citation type="submission" date="2020-03" db="EMBL/GenBank/DDBJ databases">
        <title>Metabolic flexibility allows generalist bacteria to become dominant in a frequently disturbed ecosystem.</title>
        <authorList>
            <person name="Chen Y.-J."/>
            <person name="Leung P.M."/>
            <person name="Bay S.K."/>
            <person name="Hugenholtz P."/>
            <person name="Kessler A.J."/>
            <person name="Shelley G."/>
            <person name="Waite D.W."/>
            <person name="Cook P.L."/>
            <person name="Greening C."/>
        </authorList>
    </citation>
    <scope>NUCLEOTIDE SEQUENCE [LARGE SCALE GENOMIC DNA]</scope>
    <source>
        <strain evidence="1">SS_bin_28</strain>
    </source>
</reference>
<dbReference type="AlphaFoldDB" id="A0A7Y2E701"/>
<proteinExistence type="predicted"/>